<name>K9W5H4_9CYAN</name>
<keyword evidence="1" id="KW-0614">Plasmid</keyword>
<accession>K9W5H4</accession>
<reference evidence="1 2" key="1">
    <citation type="submission" date="2012-06" db="EMBL/GenBank/DDBJ databases">
        <title>Finished plasmid 3 of genome of Crinalium epipsammum PCC 9333.</title>
        <authorList>
            <consortium name="US DOE Joint Genome Institute"/>
            <person name="Gugger M."/>
            <person name="Coursin T."/>
            <person name="Rippka R."/>
            <person name="Tandeau De Marsac N."/>
            <person name="Huntemann M."/>
            <person name="Wei C.-L."/>
            <person name="Han J."/>
            <person name="Detter J.C."/>
            <person name="Han C."/>
            <person name="Tapia R."/>
            <person name="Davenport K."/>
            <person name="Daligault H."/>
            <person name="Erkkila T."/>
            <person name="Gu W."/>
            <person name="Munk A.C.C."/>
            <person name="Teshima H."/>
            <person name="Xu Y."/>
            <person name="Chain P."/>
            <person name="Chen A."/>
            <person name="Krypides N."/>
            <person name="Mavromatis K."/>
            <person name="Markowitz V."/>
            <person name="Szeto E."/>
            <person name="Ivanova N."/>
            <person name="Mikhailova N."/>
            <person name="Ovchinnikova G."/>
            <person name="Pagani I."/>
            <person name="Pati A."/>
            <person name="Goodwin L."/>
            <person name="Peters L."/>
            <person name="Pitluck S."/>
            <person name="Woyke T."/>
            <person name="Kerfeld C."/>
        </authorList>
    </citation>
    <scope>NUCLEOTIDE SEQUENCE [LARGE SCALE GENOMIC DNA]</scope>
    <source>
        <strain evidence="1 2">PCC 9333</strain>
        <plasmid evidence="2">Plasmid pCRI9333.03</plasmid>
    </source>
</reference>
<keyword evidence="2" id="KW-1185">Reference proteome</keyword>
<dbReference type="HOGENOM" id="CLU_2805225_0_0_3"/>
<evidence type="ECO:0000313" key="2">
    <source>
        <dbReference type="Proteomes" id="UP000010472"/>
    </source>
</evidence>
<evidence type="ECO:0000313" key="1">
    <source>
        <dbReference type="EMBL" id="AFZ15583.1"/>
    </source>
</evidence>
<organism evidence="1 2">
    <name type="scientific">Crinalium epipsammum PCC 9333</name>
    <dbReference type="NCBI Taxonomy" id="1173022"/>
    <lineage>
        <taxon>Bacteria</taxon>
        <taxon>Bacillati</taxon>
        <taxon>Cyanobacteriota</taxon>
        <taxon>Cyanophyceae</taxon>
        <taxon>Gomontiellales</taxon>
        <taxon>Gomontiellaceae</taxon>
        <taxon>Crinalium</taxon>
    </lineage>
</organism>
<proteinExistence type="predicted"/>
<dbReference type="KEGG" id="cep:Cri9333_4816"/>
<dbReference type="EMBL" id="CP003623">
    <property type="protein sequence ID" value="AFZ15583.1"/>
    <property type="molecule type" value="Genomic_DNA"/>
</dbReference>
<protein>
    <submittedName>
        <fullName evidence="1">Uncharacterized protein</fullName>
    </submittedName>
</protein>
<gene>
    <name evidence="1" type="ORF">Cri9333_4816</name>
</gene>
<geneLocation type="plasmid" evidence="1 2">
    <name>pCRI9333.03</name>
</geneLocation>
<dbReference type="AlphaFoldDB" id="K9W5H4"/>
<dbReference type="Proteomes" id="UP000010472">
    <property type="component" value="Plasmid pCRI9333.03"/>
</dbReference>
<sequence>MREKFKHSAGTNHVLPPQPSLQSKYVIAYKELNTTHAVISYYPLIDTLKNILNYTLHSKTSTNTCIN</sequence>